<comment type="cofactor">
    <cofactor evidence="12 14">
        <name>Mg(2+)</name>
        <dbReference type="ChEBI" id="CHEBI:18420"/>
    </cofactor>
</comment>
<organism evidence="15 16">
    <name type="scientific">Caenispirillum bisanense</name>
    <dbReference type="NCBI Taxonomy" id="414052"/>
    <lineage>
        <taxon>Bacteria</taxon>
        <taxon>Pseudomonadati</taxon>
        <taxon>Pseudomonadota</taxon>
        <taxon>Alphaproteobacteria</taxon>
        <taxon>Rhodospirillales</taxon>
        <taxon>Novispirillaceae</taxon>
        <taxon>Caenispirillum</taxon>
    </lineage>
</organism>
<evidence type="ECO:0000256" key="13">
    <source>
        <dbReference type="NCBIfam" id="TIGR00445"/>
    </source>
</evidence>
<dbReference type="CDD" id="cd06852">
    <property type="entry name" value="GT_MraY"/>
    <property type="match status" value="1"/>
</dbReference>
<evidence type="ECO:0000256" key="3">
    <source>
        <dbReference type="ARBA" id="ARBA00022618"/>
    </source>
</evidence>
<evidence type="ECO:0000256" key="14">
    <source>
        <dbReference type="PIRSR" id="PIRSR600715-1"/>
    </source>
</evidence>
<evidence type="ECO:0000313" key="15">
    <source>
        <dbReference type="EMBL" id="SOD90553.1"/>
    </source>
</evidence>
<dbReference type="NCBIfam" id="TIGR00445">
    <property type="entry name" value="mraY"/>
    <property type="match status" value="1"/>
</dbReference>
<keyword evidence="9 12" id="KW-0472">Membrane</keyword>
<evidence type="ECO:0000256" key="12">
    <source>
        <dbReference type="HAMAP-Rule" id="MF_00038"/>
    </source>
</evidence>
<evidence type="ECO:0000256" key="10">
    <source>
        <dbReference type="ARBA" id="ARBA00023306"/>
    </source>
</evidence>
<dbReference type="EC" id="2.7.8.13" evidence="12 13"/>
<feature type="transmembrane region" description="Helical" evidence="12">
    <location>
        <begin position="289"/>
        <end position="312"/>
    </location>
</feature>
<feature type="transmembrane region" description="Helical" evidence="12">
    <location>
        <begin position="201"/>
        <end position="220"/>
    </location>
</feature>
<protein>
    <recommendedName>
        <fullName evidence="12 13">Phospho-N-acetylmuramoyl-pentapeptide-transferase</fullName>
        <ecNumber evidence="12 13">2.7.8.13</ecNumber>
    </recommendedName>
    <alternativeName>
        <fullName evidence="12">UDP-MurNAc-pentapeptide phosphotransferase</fullName>
    </alternativeName>
</protein>
<proteinExistence type="inferred from homology"/>
<keyword evidence="3 12" id="KW-0132">Cell division</keyword>
<evidence type="ECO:0000256" key="5">
    <source>
        <dbReference type="ARBA" id="ARBA00022692"/>
    </source>
</evidence>
<dbReference type="PROSITE" id="PS01348">
    <property type="entry name" value="MRAY_2"/>
    <property type="match status" value="1"/>
</dbReference>
<keyword evidence="5 12" id="KW-0812">Transmembrane</keyword>
<evidence type="ECO:0000256" key="9">
    <source>
        <dbReference type="ARBA" id="ARBA00023136"/>
    </source>
</evidence>
<dbReference type="AlphaFoldDB" id="A0A286G4X7"/>
<feature type="binding site" evidence="14">
    <location>
        <position position="268"/>
    </location>
    <ligand>
        <name>Mg(2+)</name>
        <dbReference type="ChEBI" id="CHEBI:18420"/>
    </ligand>
</feature>
<feature type="transmembrane region" description="Helical" evidence="12">
    <location>
        <begin position="240"/>
        <end position="257"/>
    </location>
</feature>
<dbReference type="OrthoDB" id="9805475at2"/>
<dbReference type="RefSeq" id="WP_097277457.1">
    <property type="nucleotide sequence ID" value="NZ_OCNJ01000001.1"/>
</dbReference>
<comment type="pathway">
    <text evidence="12">Cell wall biogenesis; peptidoglycan biosynthesis.</text>
</comment>
<dbReference type="GO" id="GO:0071555">
    <property type="term" value="P:cell wall organization"/>
    <property type="evidence" value="ECO:0007669"/>
    <property type="project" value="UniProtKB-KW"/>
</dbReference>
<feature type="transmembrane region" description="Helical" evidence="12">
    <location>
        <begin position="75"/>
        <end position="92"/>
    </location>
</feature>
<dbReference type="InterPro" id="IPR018480">
    <property type="entry name" value="PNAcMuramoyl-5peptid_Trfase_CS"/>
</dbReference>
<evidence type="ECO:0000256" key="2">
    <source>
        <dbReference type="ARBA" id="ARBA00005583"/>
    </source>
</evidence>
<dbReference type="Pfam" id="PF00953">
    <property type="entry name" value="Glycos_transf_4"/>
    <property type="match status" value="1"/>
</dbReference>
<evidence type="ECO:0000256" key="7">
    <source>
        <dbReference type="ARBA" id="ARBA00022984"/>
    </source>
</evidence>
<dbReference type="GO" id="GO:0051992">
    <property type="term" value="F:UDP-N-acetylmuramoyl-L-alanyl-D-glutamyl-meso-2,6-diaminopimelyl-D-alanyl-D-alanine:undecaprenyl-phosphate transferase activity"/>
    <property type="evidence" value="ECO:0007669"/>
    <property type="project" value="RHEA"/>
</dbReference>
<keyword evidence="7 12" id="KW-0573">Peptidoglycan synthesis</keyword>
<dbReference type="HAMAP" id="MF_00038">
    <property type="entry name" value="MraY"/>
    <property type="match status" value="1"/>
</dbReference>
<dbReference type="GO" id="GO:0008963">
    <property type="term" value="F:phospho-N-acetylmuramoyl-pentapeptide-transferase activity"/>
    <property type="evidence" value="ECO:0007669"/>
    <property type="project" value="UniProtKB-UniRule"/>
</dbReference>
<name>A0A286G4X7_9PROT</name>
<feature type="transmembrane region" description="Helical" evidence="12">
    <location>
        <begin position="174"/>
        <end position="194"/>
    </location>
</feature>
<dbReference type="GO" id="GO:0008360">
    <property type="term" value="P:regulation of cell shape"/>
    <property type="evidence" value="ECO:0007669"/>
    <property type="project" value="UniProtKB-KW"/>
</dbReference>
<dbReference type="UniPathway" id="UPA00219"/>
<sequence length="361" mass="38634">MLYFLSQLSGEVAMLNLFRYLTFRAGGAVVTALVVAFLVGPLLIRWLRKKQREGQPIRADGPETHLLTKKGTPTMGGLMILFATFTSTLLWADLSNVFVWAVLLVTVGYGLLGFADDFLKVTKRNTKGVSGKMKLLVQFGIAAVAALMISYGTMSALDNHLAMPFLKNVLLDLGLLYIPFAMLVMVGASNAVNLTDGLDGLAIVPVMIAAGVFMLISYLVGNAIFANYLQIHHVPGTGELAILCAALVGAGMGFLWFNAPPAMIFMGDTGSLALGGALGAIAVATKHEIVLAIVGGLFVLETVSVIVQVASFKLTGKRVFRMAPLHHHFEKKGWAESTVVIRFWIIAGILAIAGLSTLKLR</sequence>
<comment type="function">
    <text evidence="12">Catalyzes the initial step of the lipid cycle reactions in the biosynthesis of the cell wall peptidoglycan: transfers peptidoglycan precursor phospho-MurNAc-pentapeptide from UDP-MurNAc-pentapeptide onto the lipid carrier undecaprenyl phosphate, yielding undecaprenyl-pyrophosphoryl-MurNAc-pentapeptide, known as lipid I.</text>
</comment>
<accession>A0A286G4X7</accession>
<keyword evidence="12 14" id="KW-0460">Magnesium</keyword>
<dbReference type="Pfam" id="PF10555">
    <property type="entry name" value="MraY_sig1"/>
    <property type="match status" value="1"/>
</dbReference>
<dbReference type="GO" id="GO:0051301">
    <property type="term" value="P:cell division"/>
    <property type="evidence" value="ECO:0007669"/>
    <property type="project" value="UniProtKB-KW"/>
</dbReference>
<evidence type="ECO:0000313" key="16">
    <source>
        <dbReference type="Proteomes" id="UP000219621"/>
    </source>
</evidence>
<keyword evidence="8 12" id="KW-1133">Transmembrane helix</keyword>
<keyword evidence="16" id="KW-1185">Reference proteome</keyword>
<gene>
    <name evidence="12" type="primary">mraY</name>
    <name evidence="15" type="ORF">SAMN05421508_101581</name>
</gene>
<feature type="binding site" evidence="14">
    <location>
        <position position="193"/>
    </location>
    <ligand>
        <name>Mg(2+)</name>
        <dbReference type="ChEBI" id="CHEBI:18420"/>
    </ligand>
</feature>
<comment type="catalytic activity">
    <reaction evidence="12">
        <text>UDP-N-acetyl-alpha-D-muramoyl-L-alanyl-gamma-D-glutamyl-meso-2,6-diaminopimeloyl-D-alanyl-D-alanine + di-trans,octa-cis-undecaprenyl phosphate = di-trans,octa-cis-undecaprenyl diphospho-N-acetyl-alpha-D-muramoyl-L-alanyl-D-glutamyl-meso-2,6-diaminopimeloyl-D-alanyl-D-alanine + UMP</text>
        <dbReference type="Rhea" id="RHEA:28386"/>
        <dbReference type="ChEBI" id="CHEBI:57865"/>
        <dbReference type="ChEBI" id="CHEBI:60392"/>
        <dbReference type="ChEBI" id="CHEBI:61386"/>
        <dbReference type="ChEBI" id="CHEBI:61387"/>
        <dbReference type="EC" id="2.7.8.13"/>
    </reaction>
</comment>
<dbReference type="GO" id="GO:0005886">
    <property type="term" value="C:plasma membrane"/>
    <property type="evidence" value="ECO:0007669"/>
    <property type="project" value="UniProtKB-SubCell"/>
</dbReference>
<dbReference type="PROSITE" id="PS01347">
    <property type="entry name" value="MRAY_1"/>
    <property type="match status" value="1"/>
</dbReference>
<feature type="transmembrane region" description="Helical" evidence="12">
    <location>
        <begin position="135"/>
        <end position="154"/>
    </location>
</feature>
<dbReference type="EMBL" id="OCNJ01000001">
    <property type="protein sequence ID" value="SOD90553.1"/>
    <property type="molecule type" value="Genomic_DNA"/>
</dbReference>
<dbReference type="PANTHER" id="PTHR22926">
    <property type="entry name" value="PHOSPHO-N-ACETYLMURAMOYL-PENTAPEPTIDE-TRANSFERASE"/>
    <property type="match status" value="1"/>
</dbReference>
<keyword evidence="4 12" id="KW-0808">Transferase</keyword>
<keyword evidence="6 12" id="KW-0133">Cell shape</keyword>
<evidence type="ECO:0000256" key="6">
    <source>
        <dbReference type="ARBA" id="ARBA00022960"/>
    </source>
</evidence>
<dbReference type="GO" id="GO:0046872">
    <property type="term" value="F:metal ion binding"/>
    <property type="evidence" value="ECO:0007669"/>
    <property type="project" value="UniProtKB-KW"/>
</dbReference>
<dbReference type="Proteomes" id="UP000219621">
    <property type="component" value="Unassembled WGS sequence"/>
</dbReference>
<keyword evidence="12" id="KW-1003">Cell membrane</keyword>
<feature type="transmembrane region" description="Helical" evidence="12">
    <location>
        <begin position="20"/>
        <end position="44"/>
    </location>
</feature>
<comment type="subcellular location">
    <subcellularLocation>
        <location evidence="12">Cell membrane</location>
        <topology evidence="12">Multi-pass membrane protein</topology>
    </subcellularLocation>
    <subcellularLocation>
        <location evidence="1">Membrane</location>
        <topology evidence="1">Multi-pass membrane protein</topology>
    </subcellularLocation>
</comment>
<evidence type="ECO:0000256" key="1">
    <source>
        <dbReference type="ARBA" id="ARBA00004141"/>
    </source>
</evidence>
<comment type="similarity">
    <text evidence="2 12">Belongs to the glycosyltransferase 4 family. MraY subfamily.</text>
</comment>
<evidence type="ECO:0000256" key="8">
    <source>
        <dbReference type="ARBA" id="ARBA00022989"/>
    </source>
</evidence>
<dbReference type="InterPro" id="IPR003524">
    <property type="entry name" value="PNAcMuramoyl-5peptid_Trfase"/>
</dbReference>
<dbReference type="InterPro" id="IPR000715">
    <property type="entry name" value="Glycosyl_transferase_4"/>
</dbReference>
<feature type="transmembrane region" description="Helical" evidence="12">
    <location>
        <begin position="333"/>
        <end position="355"/>
    </location>
</feature>
<evidence type="ECO:0000256" key="11">
    <source>
        <dbReference type="ARBA" id="ARBA00023316"/>
    </source>
</evidence>
<reference evidence="15 16" key="1">
    <citation type="submission" date="2017-09" db="EMBL/GenBank/DDBJ databases">
        <authorList>
            <person name="Ehlers B."/>
            <person name="Leendertz F.H."/>
        </authorList>
    </citation>
    <scope>NUCLEOTIDE SEQUENCE [LARGE SCALE GENOMIC DNA]</scope>
    <source>
        <strain evidence="15 16">USBA 140</strain>
    </source>
</reference>
<evidence type="ECO:0000256" key="4">
    <source>
        <dbReference type="ARBA" id="ARBA00022679"/>
    </source>
</evidence>
<dbReference type="GO" id="GO:0009252">
    <property type="term" value="P:peptidoglycan biosynthetic process"/>
    <property type="evidence" value="ECO:0007669"/>
    <property type="project" value="UniProtKB-UniRule"/>
</dbReference>
<dbReference type="PANTHER" id="PTHR22926:SF5">
    <property type="entry name" value="PHOSPHO-N-ACETYLMURAMOYL-PENTAPEPTIDE-TRANSFERASE HOMOLOG"/>
    <property type="match status" value="1"/>
</dbReference>
<keyword evidence="12 14" id="KW-0479">Metal-binding</keyword>
<keyword evidence="10 12" id="KW-0131">Cell cycle</keyword>
<feature type="transmembrane region" description="Helical" evidence="12">
    <location>
        <begin position="264"/>
        <end position="283"/>
    </location>
</feature>
<keyword evidence="11 12" id="KW-0961">Cell wall biogenesis/degradation</keyword>
<feature type="transmembrane region" description="Helical" evidence="12">
    <location>
        <begin position="98"/>
        <end position="115"/>
    </location>
</feature>